<feature type="non-terminal residue" evidence="1">
    <location>
        <position position="402"/>
    </location>
</feature>
<proteinExistence type="predicted"/>
<evidence type="ECO:0000313" key="1">
    <source>
        <dbReference type="EMBL" id="CCD21166.1"/>
    </source>
</evidence>
<dbReference type="AlphaFoldDB" id="F9WUB8"/>
<evidence type="ECO:0000313" key="2">
    <source>
        <dbReference type="Proteomes" id="UP000009027"/>
    </source>
</evidence>
<name>F9WUB8_TRYVY</name>
<keyword evidence="1" id="KW-0675">Receptor</keyword>
<dbReference type="Proteomes" id="UP000009027">
    <property type="component" value="Unassembled WGS sequence"/>
</dbReference>
<organism evidence="1 2">
    <name type="scientific">Trypanosoma vivax (strain Y486)</name>
    <dbReference type="NCBI Taxonomy" id="1055687"/>
    <lineage>
        <taxon>Eukaryota</taxon>
        <taxon>Discoba</taxon>
        <taxon>Euglenozoa</taxon>
        <taxon>Kinetoplastea</taxon>
        <taxon>Metakinetoplastina</taxon>
        <taxon>Trypanosomatida</taxon>
        <taxon>Trypanosomatidae</taxon>
        <taxon>Trypanosoma</taxon>
        <taxon>Duttonella</taxon>
    </lineage>
</organism>
<sequence length="402" mass="42604">MCAPVESISTVMYGSFDFPAFLTVAKALSACAFIILSSRPLIPPAPPAVVLQSLKVVGVVVPHMTPVLADVLALTGFSTTQTAPVAVCPLYVPTFSANASILAARAASARAVLFAFKATCSTAGSSSLISLSRPFFRCSTLSRIKLRRAPVSLPLSHRLASPVGCTAAHSRIAASFAVFHVVLIVEACAMAAVAAPFNVEERWHTAAILSFSISSALVPADALFHNATSRAAKTSAQAPVRATKGSRKNIALSPFAALPVAQTRTYPIPFLCPQFLIATLRRTFAHYVALPLPSPLLPFSPQVKSAQKSPLCSRAFIALAPSFVRTRVLLSPSLPLALPLKLLPRAISTVRGRQNRRPQDVARAAYFLLTASILLLTPSRLVGPVHCSLSSCHVPHFLVLFS</sequence>
<reference evidence="1 2" key="1">
    <citation type="journal article" date="2012" name="Proc. Natl. Acad. Sci. U.S.A.">
        <title>Antigenic diversity is generated by distinct evolutionary mechanisms in African trypanosome species.</title>
        <authorList>
            <person name="Jackson A.P."/>
            <person name="Berry A."/>
            <person name="Aslett M."/>
            <person name="Allison H.C."/>
            <person name="Burton P."/>
            <person name="Vavrova-Anderson J."/>
            <person name="Brown R."/>
            <person name="Browne H."/>
            <person name="Corton N."/>
            <person name="Hauser H."/>
            <person name="Gamble J."/>
            <person name="Gilderthorp R."/>
            <person name="Marcello L."/>
            <person name="McQuillan J."/>
            <person name="Otto T.D."/>
            <person name="Quail M.A."/>
            <person name="Sanders M.J."/>
            <person name="van Tonder A."/>
            <person name="Ginger M.L."/>
            <person name="Field M.C."/>
            <person name="Barry J.D."/>
            <person name="Hertz-Fowler C."/>
            <person name="Berriman M."/>
        </authorList>
    </citation>
    <scope>NUCLEOTIDE SEQUENCE</scope>
    <source>
        <strain evidence="1 2">Y486</strain>
    </source>
</reference>
<keyword evidence="2" id="KW-1185">Reference proteome</keyword>
<accession>F9WUB8</accession>
<gene>
    <name evidence="1" type="ORF">TvY486_0040770</name>
</gene>
<protein>
    <submittedName>
        <fullName evidence="1">Receptor-type adenylate cyclase GRESAG 4, putative</fullName>
    </submittedName>
</protein>
<dbReference type="EMBL" id="CAEX01007123">
    <property type="protein sequence ID" value="CCD21166.1"/>
    <property type="molecule type" value="Genomic_DNA"/>
</dbReference>